<evidence type="ECO:0008006" key="3">
    <source>
        <dbReference type="Google" id="ProtNLM"/>
    </source>
</evidence>
<dbReference type="KEGG" id="ppsu:NO713_04916"/>
<evidence type="ECO:0000313" key="2">
    <source>
        <dbReference type="Proteomes" id="UP001153719"/>
    </source>
</evidence>
<organism evidence="1 2">
    <name type="scientific">Planktothrix pseudagardhii</name>
    <dbReference type="NCBI Taxonomy" id="132604"/>
    <lineage>
        <taxon>Bacteria</taxon>
        <taxon>Bacillati</taxon>
        <taxon>Cyanobacteriota</taxon>
        <taxon>Cyanophyceae</taxon>
        <taxon>Oscillatoriophycideae</taxon>
        <taxon>Oscillatoriales</taxon>
        <taxon>Microcoleaceae</taxon>
        <taxon>Planktothrix</taxon>
    </lineage>
</organism>
<name>A0A9W4CRP7_9CYAN</name>
<dbReference type="Gene3D" id="3.30.360.10">
    <property type="entry name" value="Dihydrodipicolinate Reductase, domain 2"/>
    <property type="match status" value="1"/>
</dbReference>
<sequence>MISPGPMPLTVQDAEALLKDFICNDVISPISEEENAKIQQALLLLTHESDYQMLGICADSMAQALTTLKQYLKALEYSINVEDNPLESLEGAVYLKFNGRNQTFYLSSYLDKYRGVLISFQSTEEDGINGVYGHFPLDLFA</sequence>
<protein>
    <recommendedName>
        <fullName evidence="3">DUF1824 domain-containing protein</fullName>
    </recommendedName>
</protein>
<gene>
    <name evidence="1" type="ORF">NO713_04916</name>
</gene>
<proteinExistence type="predicted"/>
<evidence type="ECO:0000313" key="1">
    <source>
        <dbReference type="EMBL" id="CAD5981993.1"/>
    </source>
</evidence>
<keyword evidence="2" id="KW-1185">Reference proteome</keyword>
<dbReference type="RefSeq" id="WP_254174851.1">
    <property type="nucleotide sequence ID" value="NZ_LR882967.1"/>
</dbReference>
<dbReference type="Proteomes" id="UP001153719">
    <property type="component" value="Chromosome"/>
</dbReference>
<reference evidence="1" key="1">
    <citation type="submission" date="2020-09" db="EMBL/GenBank/DDBJ databases">
        <authorList>
            <person name="Blom J."/>
        </authorList>
    </citation>
    <scope>NUCLEOTIDE SEQUENCE</scope>
    <source>
        <strain evidence="1">No.713</strain>
    </source>
</reference>
<dbReference type="AlphaFoldDB" id="A0A9W4CRP7"/>
<dbReference type="Pfam" id="PF08854">
    <property type="entry name" value="DUF1824"/>
    <property type="match status" value="1"/>
</dbReference>
<dbReference type="SUPFAM" id="SSF160532">
    <property type="entry name" value="Ava3019-like"/>
    <property type="match status" value="1"/>
</dbReference>
<accession>A0A9W4CRP7</accession>
<dbReference type="InterPro" id="IPR014953">
    <property type="entry name" value="DUF1824"/>
</dbReference>
<dbReference type="EMBL" id="LR882967">
    <property type="protein sequence ID" value="CAD5981993.1"/>
    <property type="molecule type" value="Genomic_DNA"/>
</dbReference>